<reference evidence="1 2" key="1">
    <citation type="submission" date="2020-04" db="EMBL/GenBank/DDBJ databases">
        <title>Perkinsus olseni comparative genomics.</title>
        <authorList>
            <person name="Bogema D.R."/>
        </authorList>
    </citation>
    <scope>NUCLEOTIDE SEQUENCE [LARGE SCALE GENOMIC DNA]</scope>
    <source>
        <strain evidence="1">00978-12</strain>
    </source>
</reference>
<dbReference type="AlphaFoldDB" id="A0A7J6PNQ2"/>
<dbReference type="EMBL" id="JABANP010000001">
    <property type="protein sequence ID" value="KAF4697789.1"/>
    <property type="molecule type" value="Genomic_DNA"/>
</dbReference>
<gene>
    <name evidence="1" type="ORF">FOZ60_000134</name>
</gene>
<sequence>MSADFSSVAPSNALAWLSSSPLHNTVIRAAILPYSLDDYPEQAPGYFNFRTNTTHCVFTNNLAATERFKLLEFDVTNDAVRTRVLGCPKNGPPPSNTGLDPLTELDQSKFHYERESLYTAVDNVRSAAIRSAARRTVPAYPTLFNLLAERLYKDQTKEKKGIIKKFRKVCSVVGLAIQRELGTFDEVCWEFDTVFKEAADFADRAEWESERVDGGRTMVRPRRGETEV</sequence>
<proteinExistence type="predicted"/>
<accession>A0A7J6PNQ2</accession>
<name>A0A7J6PNQ2_PEROL</name>
<evidence type="ECO:0000313" key="2">
    <source>
        <dbReference type="Proteomes" id="UP000541610"/>
    </source>
</evidence>
<evidence type="ECO:0000313" key="1">
    <source>
        <dbReference type="EMBL" id="KAF4697789.1"/>
    </source>
</evidence>
<dbReference type="Proteomes" id="UP000541610">
    <property type="component" value="Unassembled WGS sequence"/>
</dbReference>
<organism evidence="1 2">
    <name type="scientific">Perkinsus olseni</name>
    <name type="common">Perkinsus atlanticus</name>
    <dbReference type="NCBI Taxonomy" id="32597"/>
    <lineage>
        <taxon>Eukaryota</taxon>
        <taxon>Sar</taxon>
        <taxon>Alveolata</taxon>
        <taxon>Perkinsozoa</taxon>
        <taxon>Perkinsea</taxon>
        <taxon>Perkinsida</taxon>
        <taxon>Perkinsidae</taxon>
        <taxon>Perkinsus</taxon>
    </lineage>
</organism>
<comment type="caution">
    <text evidence="1">The sequence shown here is derived from an EMBL/GenBank/DDBJ whole genome shotgun (WGS) entry which is preliminary data.</text>
</comment>
<protein>
    <submittedName>
        <fullName evidence="1">Uncharacterized protein</fullName>
    </submittedName>
</protein>